<keyword evidence="3 6" id="KW-0812">Transmembrane</keyword>
<dbReference type="Pfam" id="PF01940">
    <property type="entry name" value="DUF92"/>
    <property type="match status" value="1"/>
</dbReference>
<keyword evidence="8" id="KW-1185">Reference proteome</keyword>
<feature type="transmembrane region" description="Helical" evidence="6">
    <location>
        <begin position="6"/>
        <end position="25"/>
    </location>
</feature>
<dbReference type="STRING" id="1910958.BTM30_00800"/>
<feature type="transmembrane region" description="Helical" evidence="6">
    <location>
        <begin position="197"/>
        <end position="215"/>
    </location>
</feature>
<dbReference type="PANTHER" id="PTHR13353:SF5">
    <property type="entry name" value="TRANSMEMBRANE PROTEIN 19"/>
    <property type="match status" value="1"/>
</dbReference>
<dbReference type="EMBL" id="PXVC01000011">
    <property type="protein sequence ID" value="PSI02176.1"/>
    <property type="molecule type" value="Genomic_DNA"/>
</dbReference>
<protein>
    <submittedName>
        <fullName evidence="7">TIGR00297 family protein</fullName>
    </submittedName>
</protein>
<evidence type="ECO:0000256" key="3">
    <source>
        <dbReference type="ARBA" id="ARBA00022692"/>
    </source>
</evidence>
<dbReference type="GO" id="GO:0016020">
    <property type="term" value="C:membrane"/>
    <property type="evidence" value="ECO:0007669"/>
    <property type="project" value="UniProtKB-SubCell"/>
</dbReference>
<comment type="caution">
    <text evidence="7">The sequence shown here is derived from an EMBL/GenBank/DDBJ whole genome shotgun (WGS) entry which is preliminary data.</text>
</comment>
<keyword evidence="5 6" id="KW-0472">Membrane</keyword>
<evidence type="ECO:0000313" key="7">
    <source>
        <dbReference type="EMBL" id="PSI02176.1"/>
    </source>
</evidence>
<dbReference type="PANTHER" id="PTHR13353">
    <property type="entry name" value="TRANSMEMBRANE PROTEIN 19"/>
    <property type="match status" value="1"/>
</dbReference>
<proteinExistence type="inferred from homology"/>
<evidence type="ECO:0000256" key="2">
    <source>
        <dbReference type="ARBA" id="ARBA00009012"/>
    </source>
</evidence>
<feature type="transmembrane region" description="Helical" evidence="6">
    <location>
        <begin position="96"/>
        <end position="115"/>
    </location>
</feature>
<dbReference type="Proteomes" id="UP000240206">
    <property type="component" value="Unassembled WGS sequence"/>
</dbReference>
<dbReference type="InterPro" id="IPR002794">
    <property type="entry name" value="DUF92_TMEM19"/>
</dbReference>
<evidence type="ECO:0000256" key="5">
    <source>
        <dbReference type="ARBA" id="ARBA00023136"/>
    </source>
</evidence>
<dbReference type="AlphaFoldDB" id="A0A2P7EG10"/>
<evidence type="ECO:0000256" key="1">
    <source>
        <dbReference type="ARBA" id="ARBA00004141"/>
    </source>
</evidence>
<evidence type="ECO:0000256" key="4">
    <source>
        <dbReference type="ARBA" id="ARBA00022989"/>
    </source>
</evidence>
<feature type="transmembrane region" description="Helical" evidence="6">
    <location>
        <begin position="227"/>
        <end position="244"/>
    </location>
</feature>
<feature type="transmembrane region" description="Helical" evidence="6">
    <location>
        <begin position="56"/>
        <end position="75"/>
    </location>
</feature>
<reference evidence="8" key="1">
    <citation type="submission" date="2018-03" db="EMBL/GenBank/DDBJ databases">
        <title>Ecological and genomic features of two cosmopolitan and abundant freshwater picocyanobacteria.</title>
        <authorList>
            <person name="Cabello-Yeves P.J."/>
            <person name="Picazo A."/>
            <person name="Camacho A."/>
            <person name="Callieri C."/>
            <person name="Rosselli R."/>
            <person name="Roda-Garcia J."/>
            <person name="Coutinho F.H."/>
            <person name="Rodriguez-Valera F."/>
        </authorList>
    </citation>
    <scope>NUCLEOTIDE SEQUENCE [LARGE SCALE GENOMIC DNA]</scope>
    <source>
        <strain evidence="8">Tous</strain>
    </source>
</reference>
<accession>A0A2P7EG10</accession>
<comment type="subcellular location">
    <subcellularLocation>
        <location evidence="1">Membrane</location>
        <topology evidence="1">Multi-pass membrane protein</topology>
    </subcellularLocation>
</comment>
<comment type="similarity">
    <text evidence="2">Belongs to the TMEM19 family.</text>
</comment>
<organism evidence="7 8">
    <name type="scientific">Synechococcus lacustris str. Tous</name>
    <dbReference type="NCBI Taxonomy" id="1910958"/>
    <lineage>
        <taxon>Bacteria</taxon>
        <taxon>Bacillati</taxon>
        <taxon>Cyanobacteriota</taxon>
        <taxon>Cyanophyceae</taxon>
        <taxon>Synechococcales</taxon>
        <taxon>Synechococcaceae</taxon>
        <taxon>Synechococcus</taxon>
    </lineage>
</organism>
<dbReference type="RefSeq" id="WP_106499447.1">
    <property type="nucleotide sequence ID" value="NZ_PXVC01000011.1"/>
</dbReference>
<sequence>MISQAVGGWLAGALASALINGLLILLVQRLPLLTKAGWFHAWCLGTLLAASIGWRGWWAVVLYLALGSAVTKLGFAKKESLGIAEARGGRRGPENVWGSAATGALLALATLLPGAPKQLLLSGFIASFAAKLGDTFGSEIGKRWGRSTVSLSQWKPVPPGTDGAVSLEGTLASLAGSLLFSAVGWALKLIPAGQIPLITAVAFFACLIESLIGAELQPRVSWLSNEAVNGLLTVIAAGLAMVLLH</sequence>
<name>A0A2P7EG10_9SYNE</name>
<keyword evidence="4 6" id="KW-1133">Transmembrane helix</keyword>
<evidence type="ECO:0000313" key="8">
    <source>
        <dbReference type="Proteomes" id="UP000240206"/>
    </source>
</evidence>
<gene>
    <name evidence="7" type="ORF">C7K08_04155</name>
</gene>
<evidence type="ECO:0000256" key="6">
    <source>
        <dbReference type="SAM" id="Phobius"/>
    </source>
</evidence>